<sequence length="446" mass="49998">MNSLDGRSVVGERRFLFLQGLMGPFFRELGKAFRKTGYGVYKINFNGGDRLFWGLPHGIDFTGGAEEWPAFFNDVIKRYCITDVLLFGDCRPLHRVAIAACAQMHIPVHVFEEGYIRPDWVTLELGGVNGHSALPRDPDWYRKEAALLPPMPPHYPVPSSFRRRALEAVAYNTADLLSRWHYKHWSDYRPWHPLKEGVGWVKRLRRREAAGDEAMRIMQSIEARHVPYMLFPLQLDADAQVRLHSPFDGVEPALRKVIKSFAAHAPKDLVLLVKEHPLDNGVRNWRELTRQIARAENVADRVDFLEAGDIALIVRAARGVVTINSTTGTLALSSDVPVITLGEAVYDIPDITDQNGLDNFWVHPTPPDKATFDAFYRVLVDRCLIAGGFFSPEGLSSLVDGVIRRVSRVLPAGNRMARVPAPITAAPALSEVVRVSRDAVLSDGVR</sequence>
<dbReference type="GO" id="GO:0015774">
    <property type="term" value="P:polysaccharide transport"/>
    <property type="evidence" value="ECO:0007669"/>
    <property type="project" value="InterPro"/>
</dbReference>
<reference evidence="1 3" key="1">
    <citation type="submission" date="2019-06" db="EMBL/GenBank/DDBJ databases">
        <title>Whole genome shotgun sequence of Komagataeibacter hansenii NBRC 14820.</title>
        <authorList>
            <person name="Hosoyama A."/>
            <person name="Uohara A."/>
            <person name="Ohji S."/>
            <person name="Ichikawa N."/>
        </authorList>
    </citation>
    <scope>NUCLEOTIDE SEQUENCE [LARGE SCALE GENOMIC DNA]</scope>
    <source>
        <strain evidence="1 3">NBRC 14820</strain>
    </source>
</reference>
<dbReference type="AlphaFoldDB" id="A0AAW5ERA1"/>
<dbReference type="GO" id="GO:0000271">
    <property type="term" value="P:polysaccharide biosynthetic process"/>
    <property type="evidence" value="ECO:0007669"/>
    <property type="project" value="InterPro"/>
</dbReference>
<proteinExistence type="predicted"/>
<dbReference type="EMBL" id="JAIBCX010000020">
    <property type="protein sequence ID" value="MCJ8354149.1"/>
    <property type="molecule type" value="Genomic_DNA"/>
</dbReference>
<dbReference type="GeneID" id="61365986"/>
<evidence type="ECO:0000313" key="4">
    <source>
        <dbReference type="Proteomes" id="UP001202887"/>
    </source>
</evidence>
<name>A0AAW5ERA1_NOVHA</name>
<organism evidence="2 4">
    <name type="scientific">Novacetimonas hansenii</name>
    <name type="common">Komagataeibacter hansenii</name>
    <dbReference type="NCBI Taxonomy" id="436"/>
    <lineage>
        <taxon>Bacteria</taxon>
        <taxon>Pseudomonadati</taxon>
        <taxon>Pseudomonadota</taxon>
        <taxon>Alphaproteobacteria</taxon>
        <taxon>Acetobacterales</taxon>
        <taxon>Acetobacteraceae</taxon>
        <taxon>Novacetimonas</taxon>
    </lineage>
</organism>
<reference evidence="2" key="3">
    <citation type="submission" date="2022-03" db="EMBL/GenBank/DDBJ databases">
        <authorList>
            <person name="Ryngajllo M."/>
            <person name="Jacek P."/>
            <person name="Kubiak K."/>
        </authorList>
    </citation>
    <scope>NUCLEOTIDE SEQUENCE</scope>
    <source>
        <strain evidence="2">SI1</strain>
    </source>
</reference>
<reference evidence="2" key="2">
    <citation type="journal article" date="2021" name="Polymers (Basel)">
        <title>Highly Stretchable Bacterial Cellulose Produced by Komagataeibacter hansenii SI1.</title>
        <authorList>
            <person name="Cielecka I."/>
            <person name="Ryngajllo M."/>
            <person name="Maniukiewicz W."/>
            <person name="Bielecki S."/>
        </authorList>
    </citation>
    <scope>NUCLEOTIDE SEQUENCE</scope>
    <source>
        <strain evidence="2">SI1</strain>
    </source>
</reference>
<accession>A0AAW5ERA1</accession>
<dbReference type="InterPro" id="IPR007833">
    <property type="entry name" value="Capsule_polysaccharide_synth"/>
</dbReference>
<protein>
    <submittedName>
        <fullName evidence="2">Capsular biosynthesis protein</fullName>
    </submittedName>
    <submittedName>
        <fullName evidence="1">Capsular polysaccharide export protein</fullName>
    </submittedName>
</protein>
<dbReference type="CDD" id="cd16441">
    <property type="entry name" value="beta_Kdo_transferase_KpsS"/>
    <property type="match status" value="1"/>
</dbReference>
<keyword evidence="3" id="KW-1185">Reference proteome</keyword>
<dbReference type="RefSeq" id="WP_003616765.1">
    <property type="nucleotide sequence ID" value="NZ_BJNN01000130.1"/>
</dbReference>
<evidence type="ECO:0000313" key="2">
    <source>
        <dbReference type="EMBL" id="MCJ8354149.1"/>
    </source>
</evidence>
<gene>
    <name evidence="1" type="primary">wcbO</name>
    <name evidence="1" type="ORF">GHA01_25370</name>
    <name evidence="2" type="ORF">K1W68_09140</name>
</gene>
<dbReference type="Proteomes" id="UP001202887">
    <property type="component" value="Unassembled WGS sequence"/>
</dbReference>
<comment type="caution">
    <text evidence="2">The sequence shown here is derived from an EMBL/GenBank/DDBJ whole genome shotgun (WGS) entry which is preliminary data.</text>
</comment>
<evidence type="ECO:0000313" key="1">
    <source>
        <dbReference type="EMBL" id="GEC64688.1"/>
    </source>
</evidence>
<evidence type="ECO:0000313" key="3">
    <source>
        <dbReference type="Proteomes" id="UP000319478"/>
    </source>
</evidence>
<dbReference type="EMBL" id="BJNN01000130">
    <property type="protein sequence ID" value="GEC64688.1"/>
    <property type="molecule type" value="Genomic_DNA"/>
</dbReference>
<dbReference type="Proteomes" id="UP000319478">
    <property type="component" value="Unassembled WGS sequence"/>
</dbReference>
<dbReference type="Pfam" id="PF05159">
    <property type="entry name" value="Capsule_synth"/>
    <property type="match status" value="1"/>
</dbReference>